<dbReference type="InterPro" id="IPR003599">
    <property type="entry name" value="Ig_sub"/>
</dbReference>
<dbReference type="SMART" id="SM00409">
    <property type="entry name" value="IG"/>
    <property type="match status" value="7"/>
</dbReference>
<dbReference type="Gene3D" id="2.60.40.10">
    <property type="entry name" value="Immunoglobulins"/>
    <property type="match status" value="7"/>
</dbReference>
<comment type="subcellular location">
    <subcellularLocation>
        <location evidence="1">Cytoplasm</location>
    </subcellularLocation>
</comment>
<dbReference type="InterPro" id="IPR003598">
    <property type="entry name" value="Ig_sub2"/>
</dbReference>
<keyword evidence="3" id="KW-0393">Immunoglobulin domain</keyword>
<dbReference type="SMART" id="SM00408">
    <property type="entry name" value="IGc2"/>
    <property type="match status" value="6"/>
</dbReference>
<evidence type="ECO:0000256" key="3">
    <source>
        <dbReference type="ARBA" id="ARBA00023319"/>
    </source>
</evidence>
<keyword evidence="2" id="KW-0963">Cytoplasm</keyword>
<dbReference type="PANTHER" id="PTHR47633:SF4">
    <property type="entry name" value="MYOPALLADIN ISOFORM X1"/>
    <property type="match status" value="1"/>
</dbReference>
<accession>T1PEB9</accession>
<reference evidence="5" key="1">
    <citation type="submission" date="2012-08" db="EMBL/GenBank/DDBJ databases">
        <title>Transcriptome of adult Musca domestica launches a platform for comparative house fly gene expression and characterization of differential gene expression among resistant and susceptible house flies.</title>
        <authorList>
            <person name="Liu N."/>
            <person name="Zhang L."/>
            <person name="Li M."/>
            <person name="Reid W."/>
        </authorList>
    </citation>
    <scope>NUCLEOTIDE SEQUENCE</scope>
    <source>
        <strain evidence="5">ALHF</strain>
        <tissue evidence="5">Whole body</tissue>
    </source>
</reference>
<dbReference type="VEuPathDB" id="VectorBase:MDOA011734"/>
<dbReference type="FunFam" id="2.60.40.10:FF:000344">
    <property type="entry name" value="Muscle M-line assembly protein unc-89"/>
    <property type="match status" value="1"/>
</dbReference>
<dbReference type="CDD" id="cd00096">
    <property type="entry name" value="Ig"/>
    <property type="match status" value="1"/>
</dbReference>
<organism evidence="5">
    <name type="scientific">Musca domestica</name>
    <name type="common">House fly</name>
    <dbReference type="NCBI Taxonomy" id="7370"/>
    <lineage>
        <taxon>Eukaryota</taxon>
        <taxon>Metazoa</taxon>
        <taxon>Ecdysozoa</taxon>
        <taxon>Arthropoda</taxon>
        <taxon>Hexapoda</taxon>
        <taxon>Insecta</taxon>
        <taxon>Pterygota</taxon>
        <taxon>Neoptera</taxon>
        <taxon>Endopterygota</taxon>
        <taxon>Diptera</taxon>
        <taxon>Brachycera</taxon>
        <taxon>Muscomorpha</taxon>
        <taxon>Muscoidea</taxon>
        <taxon>Muscidae</taxon>
        <taxon>Musca</taxon>
    </lineage>
</organism>
<feature type="domain" description="Ig-like" evidence="4">
    <location>
        <begin position="584"/>
        <end position="677"/>
    </location>
</feature>
<evidence type="ECO:0000256" key="1">
    <source>
        <dbReference type="ARBA" id="ARBA00004496"/>
    </source>
</evidence>
<feature type="domain" description="Ig-like" evidence="4">
    <location>
        <begin position="440"/>
        <end position="531"/>
    </location>
</feature>
<sequence>MEGGLEKIANLEYSMVRTRDETVEESKGKAPMFTVPLENIDNMREGENAHFEARVTPTDDPKLRVEWFWNGRPLKAGSRFRTFCDFGFVILEISPVYPEDSGEYSCRAINEYGEAVTTAIMKIQGKRSIIMESQLPKGMEGTIDRIAELEGLGARSTEFVPDDDTGKPPEFITTPFDMVINENQLAHFECRLQPINDPSMRVDWFHNGKALWSGSRIKTINDFGFVILEIAGCYQRDSGLYTCKATNKHGEATVSCKLQVKGRQGIVMEPQLPSNFRTGTESLQKLEENMHKREEMVIDEEQPNPPRFTEDIKDNLDVQEGGPIHFDCRVEPVGDPTMRIDWFYNGRPLATGSRVHQLNDFGFIALDIDYIYARDSGEYTCRATNKWGTATTTAKVTCKGKSNIVYDTQLPDGMTAQKLKELEQGRIPDVPKEEEVDFGPPIFVTEIASTTVEEAEAVRFECQVEPKNDPNLRIEWYRNGKLLPSGHRYRNIFDMGFVSLDILYVYAEDSGEYVCRAYNKHGEARTKATVSCKKLPSIMLQNQVPRGMKRSETLTQMEATIKKYTSEVHLTEDDLFDPDRKQPPRFVTQIKDQTTLTEMSKTKFECQLAPVGDPNMKVEWFFNGKPLLYKNRFQPIYDFGYVAMNFGWIYPEDSGEYVCRATNLYGKDETRAVIKVAGKPGIVYDSQLPAHMHSIDRIREMEASWQVVPEEVDPDAKPRSKPMFVSKLEPQTVEEGEPARFCVRVTGHPRPRVMWLINGHTVVSGSRYKLTNDGMFHLDIPKTRQYDTGKVEVIARNSVGESIASTELNVVARSDDFRGVLKNSPRRIVGSKDYRKPEWVTHMEEMQRALKAAKCSPSLVNEMHDCRAATGEKAKFKVQFAGNPKPDIQWYFDNKQLRESDKYHMIVEETEAFLEISNVTYEDIGIYTCKLINEIGMTMTRAKFDISTTSTAEETKVTTVKGKGKGKKKVVKKLAPVVVVAQPYCSSTDSEAETATTQVVTTVEEPQQTEVETTMEVIKVRKPVSILVEQSGKSEVMEVKDRSVADAEMTTTVVEEETVTTTTSTSTTRQTTTSIEISETIKSIRSKITSKTITIEDVLEIKQHHEVNTLLETINASSFGSIGESALRDLATIGLLVRHGCTIIEIIYLYEQNIFIALQKPEAQSALVQLVEREGHEELISEILSESSSEEETILAATVGFKAFIRMIQTCEITIETVIRKFVREDFISQDWKIATKERTVETTHVFESREAVTHIKIEETIVEERTIIVDEGLEIEDSEPL</sequence>
<evidence type="ECO:0000256" key="2">
    <source>
        <dbReference type="ARBA" id="ARBA00022490"/>
    </source>
</evidence>
<dbReference type="FunFam" id="2.60.40.10:FF:000425">
    <property type="entry name" value="Myosin light chain kinase"/>
    <property type="match status" value="1"/>
</dbReference>
<proteinExistence type="evidence at transcript level"/>
<feature type="domain" description="Ig-like" evidence="4">
    <location>
        <begin position="306"/>
        <end position="397"/>
    </location>
</feature>
<dbReference type="InterPro" id="IPR007110">
    <property type="entry name" value="Ig-like_dom"/>
</dbReference>
<protein>
    <recommendedName>
        <fullName evidence="4">Ig-like domain-containing protein</fullName>
    </recommendedName>
</protein>
<dbReference type="Pfam" id="PF07679">
    <property type="entry name" value="I-set"/>
    <property type="match status" value="7"/>
</dbReference>
<dbReference type="SUPFAM" id="SSF48726">
    <property type="entry name" value="Immunoglobulin"/>
    <property type="match status" value="7"/>
</dbReference>
<feature type="domain" description="Ig-like" evidence="4">
    <location>
        <begin position="722"/>
        <end position="809"/>
    </location>
</feature>
<dbReference type="FunFam" id="2.60.40.10:FF:001269">
    <property type="entry name" value="Sallimus, isoform P"/>
    <property type="match status" value="1"/>
</dbReference>
<feature type="domain" description="Ig-like" evidence="4">
    <location>
        <begin position="857"/>
        <end position="947"/>
    </location>
</feature>
<evidence type="ECO:0000259" key="4">
    <source>
        <dbReference type="PROSITE" id="PS50835"/>
    </source>
</evidence>
<dbReference type="EMBL" id="KA647086">
    <property type="protein sequence ID" value="AFP61715.1"/>
    <property type="molecule type" value="mRNA"/>
</dbReference>
<dbReference type="PROSITE" id="PS50835">
    <property type="entry name" value="IG_LIKE"/>
    <property type="match status" value="7"/>
</dbReference>
<dbReference type="FunFam" id="2.60.40.10:FF:000119">
    <property type="entry name" value="Sallimus, isoform P"/>
    <property type="match status" value="3"/>
</dbReference>
<dbReference type="InterPro" id="IPR013783">
    <property type="entry name" value="Ig-like_fold"/>
</dbReference>
<dbReference type="InterPro" id="IPR036179">
    <property type="entry name" value="Ig-like_dom_sf"/>
</dbReference>
<feature type="domain" description="Ig-like" evidence="4">
    <location>
        <begin position="31"/>
        <end position="117"/>
    </location>
</feature>
<evidence type="ECO:0000313" key="5">
    <source>
        <dbReference type="EMBL" id="AFP61715.1"/>
    </source>
</evidence>
<dbReference type="VEuPathDB" id="VectorBase:MDOMA2_003374"/>
<dbReference type="PANTHER" id="PTHR47633">
    <property type="entry name" value="IMMUNOGLOBULIN"/>
    <property type="match status" value="1"/>
</dbReference>
<name>T1PEB9_MUSDO</name>
<feature type="domain" description="Ig-like" evidence="4">
    <location>
        <begin position="169"/>
        <end position="255"/>
    </location>
</feature>
<dbReference type="FunFam" id="2.60.40.10:FF:001019">
    <property type="entry name" value="Sallimus, isoform P"/>
    <property type="match status" value="1"/>
</dbReference>
<dbReference type="InterPro" id="IPR013098">
    <property type="entry name" value="Ig_I-set"/>
</dbReference>
<dbReference type="GO" id="GO:0005737">
    <property type="term" value="C:cytoplasm"/>
    <property type="evidence" value="ECO:0007669"/>
    <property type="project" value="UniProtKB-SubCell"/>
</dbReference>